<dbReference type="InterPro" id="IPR005337">
    <property type="entry name" value="RapZ-like"/>
</dbReference>
<dbReference type="Pfam" id="PF22740">
    <property type="entry name" value="PapZ_C"/>
    <property type="match status" value="1"/>
</dbReference>
<evidence type="ECO:0000313" key="2">
    <source>
        <dbReference type="EMBL" id="MDT0412749.1"/>
    </source>
</evidence>
<dbReference type="PANTHER" id="PTHR30448:SF0">
    <property type="entry name" value="RNASE ADAPTER PROTEIN RAPZ"/>
    <property type="match status" value="1"/>
</dbReference>
<protein>
    <submittedName>
        <fullName evidence="2">RNase adapter RapZ</fullName>
    </submittedName>
</protein>
<dbReference type="Proteomes" id="UP001183610">
    <property type="component" value="Unassembled WGS sequence"/>
</dbReference>
<reference evidence="3" key="1">
    <citation type="submission" date="2023-07" db="EMBL/GenBank/DDBJ databases">
        <title>30 novel species of actinomycetes from the DSMZ collection.</title>
        <authorList>
            <person name="Nouioui I."/>
        </authorList>
    </citation>
    <scope>NUCLEOTIDE SEQUENCE [LARGE SCALE GENOMIC DNA]</scope>
    <source>
        <strain evidence="3">DSM 41979</strain>
    </source>
</reference>
<organism evidence="2 3">
    <name type="scientific">Streptomyces evansiae</name>
    <dbReference type="NCBI Taxonomy" id="3075535"/>
    <lineage>
        <taxon>Bacteria</taxon>
        <taxon>Bacillati</taxon>
        <taxon>Actinomycetota</taxon>
        <taxon>Actinomycetes</taxon>
        <taxon>Kitasatosporales</taxon>
        <taxon>Streptomycetaceae</taxon>
        <taxon>Streptomyces</taxon>
    </lineage>
</organism>
<name>A0ABU2R7R9_9ACTN</name>
<feature type="domain" description="RapZ C-terminal" evidence="1">
    <location>
        <begin position="1"/>
        <end position="120"/>
    </location>
</feature>
<proteinExistence type="predicted"/>
<dbReference type="InterPro" id="IPR053931">
    <property type="entry name" value="RapZ_C"/>
</dbReference>
<evidence type="ECO:0000259" key="1">
    <source>
        <dbReference type="Pfam" id="PF22740"/>
    </source>
</evidence>
<dbReference type="EMBL" id="JAVRET010000093">
    <property type="protein sequence ID" value="MDT0412749.1"/>
    <property type="molecule type" value="Genomic_DNA"/>
</dbReference>
<evidence type="ECO:0000313" key="3">
    <source>
        <dbReference type="Proteomes" id="UP001183610"/>
    </source>
</evidence>
<dbReference type="PANTHER" id="PTHR30448">
    <property type="entry name" value="RNASE ADAPTER PROTEIN RAPZ"/>
    <property type="match status" value="1"/>
</dbReference>
<dbReference type="RefSeq" id="WP_010275291.1">
    <property type="nucleotide sequence ID" value="NZ_JAVRET010000093.1"/>
</dbReference>
<comment type="caution">
    <text evidence="2">The sequence shown here is derived from an EMBL/GenBank/DDBJ whole genome shotgun (WGS) entry which is preliminary data.</text>
</comment>
<sequence length="133" mass="14543">MKITVTSFGYLHGEPPAAHLTMDLRHHFRDPHVDPSLRALTAEDRAVRRAVLRTPGIRPLLAATVAQALAYAAGPSAAQHSLRIAVGCAGGRHRAGTAALVLARRLRRRGHDVTLVHRDLARPVVERPRQEQP</sequence>
<gene>
    <name evidence="2" type="ORF">RM698_27345</name>
</gene>
<accession>A0ABU2R7R9</accession>
<keyword evidence="3" id="KW-1185">Reference proteome</keyword>